<keyword evidence="4" id="KW-0645">Protease</keyword>
<reference evidence="10" key="1">
    <citation type="submission" date="2019-07" db="EMBL/GenBank/DDBJ databases">
        <title>Annotation for the trematode Paragonimus miyazaki's.</title>
        <authorList>
            <person name="Choi Y.-J."/>
        </authorList>
    </citation>
    <scope>NUCLEOTIDE SEQUENCE</scope>
    <source>
        <strain evidence="10">Japan</strain>
    </source>
</reference>
<dbReference type="Gene3D" id="3.90.70.10">
    <property type="entry name" value="Cysteine proteinases"/>
    <property type="match status" value="1"/>
</dbReference>
<dbReference type="SUPFAM" id="SSF54001">
    <property type="entry name" value="Cysteine proteinases"/>
    <property type="match status" value="1"/>
</dbReference>
<comment type="caution">
    <text evidence="10">The sequence shown here is derived from an EMBL/GenBank/DDBJ whole genome shotgun (WGS) entry which is preliminary data.</text>
</comment>
<keyword evidence="7" id="KW-0788">Thiol protease</keyword>
<gene>
    <name evidence="10" type="ORF">EG68_04728</name>
</gene>
<feature type="compositionally biased region" description="Acidic residues" evidence="8">
    <location>
        <begin position="560"/>
        <end position="588"/>
    </location>
</feature>
<evidence type="ECO:0000256" key="8">
    <source>
        <dbReference type="SAM" id="MobiDB-lite"/>
    </source>
</evidence>
<dbReference type="EMBL" id="JTDE01002128">
    <property type="protein sequence ID" value="KAF7257826.1"/>
    <property type="molecule type" value="Genomic_DNA"/>
</dbReference>
<sequence>MYVADLAEIQPLFSIKLGGTALCGIAAWSYKRLKCILRVLCAAESDLPMGLPNPHNVCYLNALLQAMSTNASLVRFLKRSARVRRSKLLYCLVCLLKGLRCSNQYVVANNLDVVLRNVHAMLLMELTQAQRWSVNDQQDAHELFSFFMDVACYRQLGHTAFKAGEGLTSVSRFIGPRHEQIVPRCLHRSRVNTAPFTTLSPLRTEVFQQNLLANQVTCTNCDYRSSPVLQPEACLTVFFDASSCIVPPYTRAYGLKASAVPSNSQASVSVPKLTDCLSKQFGTNEPLPDVYCPKCQFATREPTVNSGGRGLCQQERWIAHLPPCLVLHVQRGAWLGRIGPSWNPFGFGSKRSDFLAFPYRLDMTSYVLSSRSRVSSGRKDSGDDFTCSTLSRIHTGPPRTYVLRSVLVHQGESIHSGHYITYRAWRKGDPGKFRRESKIFRFARYLCTSVFNFFHGIPRRNVPLNASPWVFTSDTYVLRVPSDEVRSCLAYLLFYEQDSQILCRHGGTGSCSTPSDECKPQIGTFRSALTTCADVKDLSWEQSDGTEKQRLVLMETSGVVDEEGDSEDDVGEDEPESDEPSDTGDEDYTGCSKADVIRAFALAATEC</sequence>
<dbReference type="Proteomes" id="UP000822476">
    <property type="component" value="Unassembled WGS sequence"/>
</dbReference>
<evidence type="ECO:0000313" key="10">
    <source>
        <dbReference type="EMBL" id="KAF7257826.1"/>
    </source>
</evidence>
<dbReference type="GO" id="GO:0005634">
    <property type="term" value="C:nucleus"/>
    <property type="evidence" value="ECO:0007669"/>
    <property type="project" value="TreeGrafter"/>
</dbReference>
<dbReference type="OrthoDB" id="2248014at2759"/>
<dbReference type="PROSITE" id="PS00973">
    <property type="entry name" value="USP_2"/>
    <property type="match status" value="1"/>
</dbReference>
<dbReference type="GO" id="GO:0005829">
    <property type="term" value="C:cytosol"/>
    <property type="evidence" value="ECO:0007669"/>
    <property type="project" value="TreeGrafter"/>
</dbReference>
<evidence type="ECO:0000256" key="4">
    <source>
        <dbReference type="ARBA" id="ARBA00022670"/>
    </source>
</evidence>
<dbReference type="EC" id="3.4.19.12" evidence="3"/>
<evidence type="ECO:0000256" key="1">
    <source>
        <dbReference type="ARBA" id="ARBA00000707"/>
    </source>
</evidence>
<protein>
    <recommendedName>
        <fullName evidence="3">ubiquitinyl hydrolase 1</fullName>
        <ecNumber evidence="3">3.4.19.12</ecNumber>
    </recommendedName>
</protein>
<dbReference type="Pfam" id="PF00443">
    <property type="entry name" value="UCH"/>
    <property type="match status" value="1"/>
</dbReference>
<evidence type="ECO:0000256" key="7">
    <source>
        <dbReference type="ARBA" id="ARBA00022807"/>
    </source>
</evidence>
<evidence type="ECO:0000256" key="2">
    <source>
        <dbReference type="ARBA" id="ARBA00009085"/>
    </source>
</evidence>
<dbReference type="InterPro" id="IPR028889">
    <property type="entry name" value="USP"/>
</dbReference>
<dbReference type="PANTHER" id="PTHR24006">
    <property type="entry name" value="UBIQUITIN CARBOXYL-TERMINAL HYDROLASE"/>
    <property type="match status" value="1"/>
</dbReference>
<accession>A0A8S9YWT5</accession>
<keyword evidence="6" id="KW-0378">Hydrolase</keyword>
<comment type="similarity">
    <text evidence="2">Belongs to the peptidase C19 family.</text>
</comment>
<dbReference type="GO" id="GO:0004843">
    <property type="term" value="F:cysteine-type deubiquitinase activity"/>
    <property type="evidence" value="ECO:0007669"/>
    <property type="project" value="UniProtKB-EC"/>
</dbReference>
<dbReference type="GO" id="GO:0016579">
    <property type="term" value="P:protein deubiquitination"/>
    <property type="evidence" value="ECO:0007669"/>
    <property type="project" value="InterPro"/>
</dbReference>
<proteinExistence type="inferred from homology"/>
<dbReference type="CDD" id="cd02257">
    <property type="entry name" value="Peptidase_C19"/>
    <property type="match status" value="1"/>
</dbReference>
<dbReference type="PROSITE" id="PS50235">
    <property type="entry name" value="USP_3"/>
    <property type="match status" value="1"/>
</dbReference>
<organism evidence="10 11">
    <name type="scientific">Paragonimus skrjabini miyazakii</name>
    <dbReference type="NCBI Taxonomy" id="59628"/>
    <lineage>
        <taxon>Eukaryota</taxon>
        <taxon>Metazoa</taxon>
        <taxon>Spiralia</taxon>
        <taxon>Lophotrochozoa</taxon>
        <taxon>Platyhelminthes</taxon>
        <taxon>Trematoda</taxon>
        <taxon>Digenea</taxon>
        <taxon>Plagiorchiida</taxon>
        <taxon>Troglotremata</taxon>
        <taxon>Troglotrematidae</taxon>
        <taxon>Paragonimus</taxon>
    </lineage>
</organism>
<dbReference type="AlphaFoldDB" id="A0A8S9YWT5"/>
<dbReference type="GO" id="GO:0006508">
    <property type="term" value="P:proteolysis"/>
    <property type="evidence" value="ECO:0007669"/>
    <property type="project" value="UniProtKB-KW"/>
</dbReference>
<feature type="domain" description="USP" evidence="9">
    <location>
        <begin position="49"/>
        <end position="498"/>
    </location>
</feature>
<evidence type="ECO:0000256" key="3">
    <source>
        <dbReference type="ARBA" id="ARBA00012759"/>
    </source>
</evidence>
<evidence type="ECO:0000313" key="11">
    <source>
        <dbReference type="Proteomes" id="UP000822476"/>
    </source>
</evidence>
<dbReference type="PANTHER" id="PTHR24006:SF888">
    <property type="entry name" value="UBIQUITIN CARBOXYL-TERMINAL HYDROLASE 30"/>
    <property type="match status" value="1"/>
</dbReference>
<evidence type="ECO:0000256" key="6">
    <source>
        <dbReference type="ARBA" id="ARBA00022801"/>
    </source>
</evidence>
<keyword evidence="11" id="KW-1185">Reference proteome</keyword>
<feature type="region of interest" description="Disordered" evidence="8">
    <location>
        <begin position="557"/>
        <end position="590"/>
    </location>
</feature>
<dbReference type="InterPro" id="IPR050164">
    <property type="entry name" value="Peptidase_C19"/>
</dbReference>
<keyword evidence="5" id="KW-0833">Ubl conjugation pathway</keyword>
<dbReference type="InterPro" id="IPR038765">
    <property type="entry name" value="Papain-like_cys_pep_sf"/>
</dbReference>
<name>A0A8S9YWT5_9TREM</name>
<evidence type="ECO:0000259" key="9">
    <source>
        <dbReference type="PROSITE" id="PS50235"/>
    </source>
</evidence>
<dbReference type="InterPro" id="IPR018200">
    <property type="entry name" value="USP_CS"/>
</dbReference>
<dbReference type="InterPro" id="IPR001394">
    <property type="entry name" value="Peptidase_C19_UCH"/>
</dbReference>
<comment type="catalytic activity">
    <reaction evidence="1">
        <text>Thiol-dependent hydrolysis of ester, thioester, amide, peptide and isopeptide bonds formed by the C-terminal Gly of ubiquitin (a 76-residue protein attached to proteins as an intracellular targeting signal).</text>
        <dbReference type="EC" id="3.4.19.12"/>
    </reaction>
</comment>
<evidence type="ECO:0000256" key="5">
    <source>
        <dbReference type="ARBA" id="ARBA00022786"/>
    </source>
</evidence>